<accession>A0ACC8XFQ7</accession>
<protein>
    <submittedName>
        <fullName evidence="1">Uncharacterized protein</fullName>
    </submittedName>
</protein>
<sequence length="87" mass="10286">MKQVQNKYPNLVNKSRKIYTYEDTDKDNSYETYLRGELCTYSYKTLVIYLNFLKDSINSNINVVQQNLENMVHLYGYKDLASAEIVN</sequence>
<reference evidence="1" key="1">
    <citation type="submission" date="2016-08" db="EMBL/GenBank/DDBJ databases">
        <authorList>
            <person name="Ngugi D.K."/>
            <person name="Miyake S."/>
            <person name="Stingl U."/>
        </authorList>
    </citation>
    <scope>NUCLEOTIDE SEQUENCE</scope>
    <source>
        <strain evidence="1">SCG-B11WGA-EpuloA1</strain>
    </source>
</reference>
<evidence type="ECO:0000313" key="2">
    <source>
        <dbReference type="Proteomes" id="UP000188605"/>
    </source>
</evidence>
<comment type="caution">
    <text evidence="1">The sequence shown here is derived from an EMBL/GenBank/DDBJ whole genome shotgun (WGS) entry which is preliminary data.</text>
</comment>
<keyword evidence="2" id="KW-1185">Reference proteome</keyword>
<name>A0ACC8XFQ7_9FIRM</name>
<dbReference type="Proteomes" id="UP000188605">
    <property type="component" value="Unassembled WGS sequence"/>
</dbReference>
<evidence type="ECO:0000313" key="1">
    <source>
        <dbReference type="EMBL" id="ONI42109.1"/>
    </source>
</evidence>
<proteinExistence type="predicted"/>
<organism evidence="1 2">
    <name type="scientific">Candidatus Epulonipiscium fishelsonii</name>
    <dbReference type="NCBI Taxonomy" id="77094"/>
    <lineage>
        <taxon>Bacteria</taxon>
        <taxon>Bacillati</taxon>
        <taxon>Bacillota</taxon>
        <taxon>Clostridia</taxon>
        <taxon>Lachnospirales</taxon>
        <taxon>Lachnospiraceae</taxon>
        <taxon>Candidatus Epulonipiscium</taxon>
    </lineage>
</organism>
<dbReference type="EMBL" id="LJDB01000021">
    <property type="protein sequence ID" value="ONI42109.1"/>
    <property type="molecule type" value="Genomic_DNA"/>
</dbReference>
<gene>
    <name evidence="1" type="ORF">AN396_02460</name>
</gene>